<feature type="region of interest" description="Disordered" evidence="1">
    <location>
        <begin position="92"/>
        <end position="117"/>
    </location>
</feature>
<evidence type="ECO:0000313" key="2">
    <source>
        <dbReference type="EMBL" id="KAF4589457.1"/>
    </source>
</evidence>
<evidence type="ECO:0000256" key="1">
    <source>
        <dbReference type="SAM" id="MobiDB-lite"/>
    </source>
</evidence>
<sequence>MCHRTSFICQGCNRGRTVRVQRCALWKNHHHMDIARRAREIDDPKWCPDATRDWVEEGRDDMCKYFCQSRIDKMWRIYHACQAAKAAKAAAKDAGEEEEEAAAQEEEAGEVEAQSEANIDPVVDFDSELRLSLDSMSEAQHRIWVSKRPRARIQRAKAACKRVIARVFCLRRSS</sequence>
<keyword evidence="3" id="KW-1185">Reference proteome</keyword>
<reference evidence="2 3" key="1">
    <citation type="journal article" date="2020" name="G3 (Bethesda)">
        <title>Genetic Underpinnings of Host Manipulation by Ophiocordyceps as Revealed by Comparative Transcriptomics.</title>
        <authorList>
            <person name="Will I."/>
            <person name="Das B."/>
            <person name="Trinh T."/>
            <person name="Brachmann A."/>
            <person name="Ohm R.A."/>
            <person name="de Bekker C."/>
        </authorList>
    </citation>
    <scope>NUCLEOTIDE SEQUENCE [LARGE SCALE GENOMIC DNA]</scope>
    <source>
        <strain evidence="2 3">EC05</strain>
    </source>
</reference>
<organism evidence="2 3">
    <name type="scientific">Ophiocordyceps camponoti-floridani</name>
    <dbReference type="NCBI Taxonomy" id="2030778"/>
    <lineage>
        <taxon>Eukaryota</taxon>
        <taxon>Fungi</taxon>
        <taxon>Dikarya</taxon>
        <taxon>Ascomycota</taxon>
        <taxon>Pezizomycotina</taxon>
        <taxon>Sordariomycetes</taxon>
        <taxon>Hypocreomycetidae</taxon>
        <taxon>Hypocreales</taxon>
        <taxon>Ophiocordycipitaceae</taxon>
        <taxon>Ophiocordyceps</taxon>
    </lineage>
</organism>
<proteinExistence type="predicted"/>
<protein>
    <submittedName>
        <fullName evidence="2">Uncharacterized protein</fullName>
    </submittedName>
</protein>
<dbReference type="AlphaFoldDB" id="A0A8H4VEF0"/>
<name>A0A8H4VEF0_9HYPO</name>
<comment type="caution">
    <text evidence="2">The sequence shown here is derived from an EMBL/GenBank/DDBJ whole genome shotgun (WGS) entry which is preliminary data.</text>
</comment>
<feature type="compositionally biased region" description="Acidic residues" evidence="1">
    <location>
        <begin position="95"/>
        <end position="110"/>
    </location>
</feature>
<accession>A0A8H4VEF0</accession>
<dbReference type="Proteomes" id="UP000562929">
    <property type="component" value="Unassembled WGS sequence"/>
</dbReference>
<evidence type="ECO:0000313" key="3">
    <source>
        <dbReference type="Proteomes" id="UP000562929"/>
    </source>
</evidence>
<gene>
    <name evidence="2" type="ORF">GQ602_003346</name>
</gene>
<dbReference type="OrthoDB" id="10641575at2759"/>
<dbReference type="EMBL" id="JAACLJ010000003">
    <property type="protein sequence ID" value="KAF4589457.1"/>
    <property type="molecule type" value="Genomic_DNA"/>
</dbReference>